<evidence type="ECO:0000256" key="1">
    <source>
        <dbReference type="SAM" id="SignalP"/>
    </source>
</evidence>
<dbReference type="Pfam" id="PF01476">
    <property type="entry name" value="LysM"/>
    <property type="match status" value="2"/>
</dbReference>
<evidence type="ECO:0000313" key="3">
    <source>
        <dbReference type="EMBL" id="OHT13490.1"/>
    </source>
</evidence>
<sequence length="306" mass="34232">MLVLLLPIALSFSYKVNKGDTLSTIGRKHFLSKRHLQYLNRLRDDQEVWEGQVIQILPPQQNNNNPSKRQMVKNDVTYVVKSGDTLWNIANAYGTTVQEICNVNGISNPDLIFVGQVLTIPGSSSGGGDSGSVSYDHATVDQMKAMGWFDVSNSNMNDLNSCLQRFGITGRQSIRHFISQCAHESLLGQYTKEIDSGEAYEGLAIYGNTEPGDGPRFKGAGYIQLTGRYNYQQFANFINDGNVMQGVDYVAEHYPWTSAGFWWQANGMNQLCENGASVEEVTYKVNGAYNGLEQRRQYYAQACQIW</sequence>
<gene>
    <name evidence="3" type="ORF">TRFO_16226</name>
</gene>
<feature type="signal peptide" evidence="1">
    <location>
        <begin position="1"/>
        <end position="18"/>
    </location>
</feature>
<keyword evidence="4" id="KW-1185">Reference proteome</keyword>
<dbReference type="InterPro" id="IPR018392">
    <property type="entry name" value="LysM"/>
</dbReference>
<dbReference type="AlphaFoldDB" id="A0A1J4KQW8"/>
<dbReference type="Proteomes" id="UP000179807">
    <property type="component" value="Unassembled WGS sequence"/>
</dbReference>
<feature type="domain" description="LysM" evidence="2">
    <location>
        <begin position="76"/>
        <end position="120"/>
    </location>
</feature>
<comment type="caution">
    <text evidence="3">The sequence shown here is derived from an EMBL/GenBank/DDBJ whole genome shotgun (WGS) entry which is preliminary data.</text>
</comment>
<dbReference type="InterPro" id="IPR052354">
    <property type="entry name" value="Cell_Wall_Dynamics_Protein"/>
</dbReference>
<dbReference type="OrthoDB" id="5985073at2759"/>
<evidence type="ECO:0000259" key="2">
    <source>
        <dbReference type="PROSITE" id="PS51782"/>
    </source>
</evidence>
<dbReference type="Gene3D" id="3.10.350.10">
    <property type="entry name" value="LysM domain"/>
    <property type="match status" value="2"/>
</dbReference>
<dbReference type="CDD" id="cd00118">
    <property type="entry name" value="LysM"/>
    <property type="match status" value="2"/>
</dbReference>
<feature type="domain" description="LysM" evidence="2">
    <location>
        <begin position="12"/>
        <end position="56"/>
    </location>
</feature>
<protein>
    <recommendedName>
        <fullName evidence="2">LysM domain-containing protein</fullName>
    </recommendedName>
</protein>
<reference evidence="3" key="1">
    <citation type="submission" date="2016-10" db="EMBL/GenBank/DDBJ databases">
        <authorList>
            <person name="Benchimol M."/>
            <person name="Almeida L.G."/>
            <person name="Vasconcelos A.T."/>
            <person name="Perreira-Neves A."/>
            <person name="Rosa I.A."/>
            <person name="Tasca T."/>
            <person name="Bogo M.R."/>
            <person name="de Souza W."/>
        </authorList>
    </citation>
    <scope>NUCLEOTIDE SEQUENCE [LARGE SCALE GENOMIC DNA]</scope>
    <source>
        <strain evidence="3">K</strain>
    </source>
</reference>
<dbReference type="PANTHER" id="PTHR34408:SF1">
    <property type="entry name" value="GLYCOSYL HYDROLASE FAMILY 19 DOMAIN-CONTAINING PROTEIN HI_1415"/>
    <property type="match status" value="1"/>
</dbReference>
<dbReference type="InterPro" id="IPR036779">
    <property type="entry name" value="LysM_dom_sf"/>
</dbReference>
<organism evidence="3 4">
    <name type="scientific">Tritrichomonas foetus</name>
    <dbReference type="NCBI Taxonomy" id="1144522"/>
    <lineage>
        <taxon>Eukaryota</taxon>
        <taxon>Metamonada</taxon>
        <taxon>Parabasalia</taxon>
        <taxon>Tritrichomonadida</taxon>
        <taxon>Tritrichomonadidae</taxon>
        <taxon>Tritrichomonas</taxon>
    </lineage>
</organism>
<dbReference type="Gene3D" id="1.10.530.10">
    <property type="match status" value="1"/>
</dbReference>
<dbReference type="SUPFAM" id="SSF53955">
    <property type="entry name" value="Lysozyme-like"/>
    <property type="match status" value="1"/>
</dbReference>
<dbReference type="InterPro" id="IPR023346">
    <property type="entry name" value="Lysozyme-like_dom_sf"/>
</dbReference>
<evidence type="ECO:0000313" key="4">
    <source>
        <dbReference type="Proteomes" id="UP000179807"/>
    </source>
</evidence>
<feature type="chain" id="PRO_5012294850" description="LysM domain-containing protein" evidence="1">
    <location>
        <begin position="19"/>
        <end position="306"/>
    </location>
</feature>
<dbReference type="SUPFAM" id="SSF54106">
    <property type="entry name" value="LysM domain"/>
    <property type="match status" value="2"/>
</dbReference>
<proteinExistence type="predicted"/>
<dbReference type="PROSITE" id="PS51782">
    <property type="entry name" value="LYSM"/>
    <property type="match status" value="2"/>
</dbReference>
<dbReference type="EMBL" id="MLAK01000510">
    <property type="protein sequence ID" value="OHT13490.1"/>
    <property type="molecule type" value="Genomic_DNA"/>
</dbReference>
<dbReference type="SMART" id="SM00257">
    <property type="entry name" value="LysM"/>
    <property type="match status" value="2"/>
</dbReference>
<keyword evidence="1" id="KW-0732">Signal</keyword>
<name>A0A1J4KQW8_9EUKA</name>
<dbReference type="GeneID" id="94833557"/>
<dbReference type="PANTHER" id="PTHR34408">
    <property type="entry name" value="FAMILY PROTEIN, PUTATIVE-RELATED"/>
    <property type="match status" value="1"/>
</dbReference>
<accession>A0A1J4KQW8</accession>
<dbReference type="VEuPathDB" id="TrichDB:TRFO_16226"/>
<dbReference type="RefSeq" id="XP_068366626.1">
    <property type="nucleotide sequence ID" value="XM_068498853.1"/>
</dbReference>